<dbReference type="InterPro" id="IPR003533">
    <property type="entry name" value="Doublecortin_dom"/>
</dbReference>
<feature type="region of interest" description="Disordered" evidence="6">
    <location>
        <begin position="407"/>
        <end position="471"/>
    </location>
</feature>
<feature type="compositionally biased region" description="Basic and acidic residues" evidence="6">
    <location>
        <begin position="1059"/>
        <end position="1068"/>
    </location>
</feature>
<reference evidence="9" key="1">
    <citation type="submission" date="2025-08" db="UniProtKB">
        <authorList>
            <consortium name="RefSeq"/>
        </authorList>
    </citation>
    <scope>IDENTIFICATION</scope>
</reference>
<feature type="region of interest" description="Disordered" evidence="6">
    <location>
        <begin position="1494"/>
        <end position="1516"/>
    </location>
</feature>
<evidence type="ECO:0000256" key="1">
    <source>
        <dbReference type="ARBA" id="ARBA00004316"/>
    </source>
</evidence>
<feature type="compositionally biased region" description="Polar residues" evidence="6">
    <location>
        <begin position="1114"/>
        <end position="1129"/>
    </location>
</feature>
<keyword evidence="8" id="KW-1185">Reference proteome</keyword>
<feature type="compositionally biased region" description="Polar residues" evidence="6">
    <location>
        <begin position="1968"/>
        <end position="1977"/>
    </location>
</feature>
<dbReference type="Gene3D" id="3.10.20.230">
    <property type="entry name" value="Doublecortin domain"/>
    <property type="match status" value="2"/>
</dbReference>
<dbReference type="GO" id="GO:0035556">
    <property type="term" value="P:intracellular signal transduction"/>
    <property type="evidence" value="ECO:0007669"/>
    <property type="project" value="InterPro"/>
</dbReference>
<dbReference type="Proteomes" id="UP000515150">
    <property type="component" value="Chromosome 4"/>
</dbReference>
<dbReference type="OrthoDB" id="9895813at2759"/>
<dbReference type="PANTHER" id="PTHR23005">
    <property type="entry name" value="RETINITIS PIGMENTOSA 1 PROTEIN"/>
    <property type="match status" value="1"/>
</dbReference>
<dbReference type="GeneID" id="114852855"/>
<gene>
    <name evidence="9" type="primary">LOC114852855</name>
</gene>
<feature type="compositionally biased region" description="Basic and acidic residues" evidence="6">
    <location>
        <begin position="1"/>
        <end position="11"/>
    </location>
</feature>
<dbReference type="SUPFAM" id="SSF89837">
    <property type="entry name" value="Doublecortin (DC)"/>
    <property type="match status" value="2"/>
</dbReference>
<dbReference type="PROSITE" id="PS50309">
    <property type="entry name" value="DC"/>
    <property type="match status" value="2"/>
</dbReference>
<evidence type="ECO:0000256" key="4">
    <source>
        <dbReference type="ARBA" id="ARBA00022737"/>
    </source>
</evidence>
<feature type="compositionally biased region" description="Basic and acidic residues" evidence="6">
    <location>
        <begin position="1776"/>
        <end position="1786"/>
    </location>
</feature>
<keyword evidence="4" id="KW-0677">Repeat</keyword>
<feature type="region of interest" description="Disordered" evidence="6">
    <location>
        <begin position="1538"/>
        <end position="1762"/>
    </location>
</feature>
<dbReference type="KEGG" id="bspl:114852855"/>
<feature type="compositionally biased region" description="Polar residues" evidence="6">
    <location>
        <begin position="608"/>
        <end position="648"/>
    </location>
</feature>
<feature type="compositionally biased region" description="Acidic residues" evidence="6">
    <location>
        <begin position="1643"/>
        <end position="1655"/>
    </location>
</feature>
<feature type="domain" description="Doublecortin" evidence="7">
    <location>
        <begin position="160"/>
        <end position="239"/>
    </location>
</feature>
<feature type="compositionally biased region" description="Polar residues" evidence="6">
    <location>
        <begin position="1092"/>
        <end position="1107"/>
    </location>
</feature>
<feature type="compositionally biased region" description="Polar residues" evidence="6">
    <location>
        <begin position="1194"/>
        <end position="1203"/>
    </location>
</feature>
<dbReference type="GO" id="GO:0005930">
    <property type="term" value="C:axoneme"/>
    <property type="evidence" value="ECO:0007669"/>
    <property type="project" value="TreeGrafter"/>
</dbReference>
<feature type="region of interest" description="Disordered" evidence="6">
    <location>
        <begin position="506"/>
        <end position="531"/>
    </location>
</feature>
<dbReference type="GO" id="GO:0035082">
    <property type="term" value="P:axoneme assembly"/>
    <property type="evidence" value="ECO:0007669"/>
    <property type="project" value="TreeGrafter"/>
</dbReference>
<feature type="compositionally biased region" description="Polar residues" evidence="6">
    <location>
        <begin position="13"/>
        <end position="24"/>
    </location>
</feature>
<feature type="compositionally biased region" description="Basic and acidic residues" evidence="6">
    <location>
        <begin position="2274"/>
        <end position="2287"/>
    </location>
</feature>
<feature type="region of interest" description="Disordered" evidence="6">
    <location>
        <begin position="2254"/>
        <end position="2287"/>
    </location>
</feature>
<feature type="region of interest" description="Disordered" evidence="6">
    <location>
        <begin position="1"/>
        <end position="30"/>
    </location>
</feature>
<dbReference type="PANTHER" id="PTHR23005:SF4">
    <property type="entry name" value="OXYGEN-REGULATED PROTEIN 1"/>
    <property type="match status" value="1"/>
</dbReference>
<feature type="region of interest" description="Disordered" evidence="6">
    <location>
        <begin position="1773"/>
        <end position="1792"/>
    </location>
</feature>
<evidence type="ECO:0000313" key="8">
    <source>
        <dbReference type="Proteomes" id="UP000515150"/>
    </source>
</evidence>
<feature type="region of interest" description="Disordered" evidence="6">
    <location>
        <begin position="1033"/>
        <end position="1271"/>
    </location>
</feature>
<dbReference type="GO" id="GO:0043005">
    <property type="term" value="C:neuron projection"/>
    <property type="evidence" value="ECO:0007669"/>
    <property type="project" value="UniProtKB-ARBA"/>
</dbReference>
<organism evidence="8 9">
    <name type="scientific">Betta splendens</name>
    <name type="common">Siamese fighting fish</name>
    <dbReference type="NCBI Taxonomy" id="158456"/>
    <lineage>
        <taxon>Eukaryota</taxon>
        <taxon>Metazoa</taxon>
        <taxon>Chordata</taxon>
        <taxon>Craniata</taxon>
        <taxon>Vertebrata</taxon>
        <taxon>Euteleostomi</taxon>
        <taxon>Actinopterygii</taxon>
        <taxon>Neopterygii</taxon>
        <taxon>Teleostei</taxon>
        <taxon>Neoteleostei</taxon>
        <taxon>Acanthomorphata</taxon>
        <taxon>Anabantaria</taxon>
        <taxon>Anabantiformes</taxon>
        <taxon>Anabantoidei</taxon>
        <taxon>Osphronemidae</taxon>
        <taxon>Betta</taxon>
    </lineage>
</organism>
<feature type="region of interest" description="Disordered" evidence="6">
    <location>
        <begin position="2046"/>
        <end position="2152"/>
    </location>
</feature>
<feature type="compositionally biased region" description="Polar residues" evidence="6">
    <location>
        <begin position="1723"/>
        <end position="1741"/>
    </location>
</feature>
<evidence type="ECO:0000256" key="5">
    <source>
        <dbReference type="ARBA" id="ARBA00023273"/>
    </source>
</evidence>
<dbReference type="GO" id="GO:0042461">
    <property type="term" value="P:photoreceptor cell development"/>
    <property type="evidence" value="ECO:0007669"/>
    <property type="project" value="TreeGrafter"/>
</dbReference>
<keyword evidence="5" id="KW-0966">Cell projection</keyword>
<proteinExistence type="predicted"/>
<feature type="compositionally biased region" description="Low complexity" evidence="6">
    <location>
        <begin position="1072"/>
        <end position="1086"/>
    </location>
</feature>
<feature type="compositionally biased region" description="Polar residues" evidence="6">
    <location>
        <begin position="586"/>
        <end position="597"/>
    </location>
</feature>
<name>A0A9W2XRX2_BETSP</name>
<feature type="compositionally biased region" description="Polar residues" evidence="6">
    <location>
        <begin position="1998"/>
        <end position="2013"/>
    </location>
</feature>
<feature type="region of interest" description="Disordered" evidence="6">
    <location>
        <begin position="959"/>
        <end position="1013"/>
    </location>
</feature>
<feature type="compositionally biased region" description="Basic residues" evidence="6">
    <location>
        <begin position="701"/>
        <end position="718"/>
    </location>
</feature>
<dbReference type="RefSeq" id="XP_055364422.1">
    <property type="nucleotide sequence ID" value="XM_055508447.1"/>
</dbReference>
<feature type="region of interest" description="Disordered" evidence="6">
    <location>
        <begin position="1845"/>
        <end position="1950"/>
    </location>
</feature>
<feature type="compositionally biased region" description="Basic and acidic residues" evidence="6">
    <location>
        <begin position="1901"/>
        <end position="1924"/>
    </location>
</feature>
<feature type="compositionally biased region" description="Polar residues" evidence="6">
    <location>
        <begin position="1539"/>
        <end position="1550"/>
    </location>
</feature>
<protein>
    <submittedName>
        <fullName evidence="9">Oxygen-regulated protein 1-like</fullName>
    </submittedName>
</protein>
<feature type="compositionally biased region" description="Polar residues" evidence="6">
    <location>
        <begin position="976"/>
        <end position="993"/>
    </location>
</feature>
<dbReference type="SMART" id="SM00537">
    <property type="entry name" value="DCX"/>
    <property type="match status" value="2"/>
</dbReference>
<feature type="region of interest" description="Disordered" evidence="6">
    <location>
        <begin position="903"/>
        <end position="943"/>
    </location>
</feature>
<feature type="region of interest" description="Disordered" evidence="6">
    <location>
        <begin position="1965"/>
        <end position="2013"/>
    </location>
</feature>
<evidence type="ECO:0000256" key="3">
    <source>
        <dbReference type="ARBA" id="ARBA00022490"/>
    </source>
</evidence>
<accession>A0A9W2XRX2</accession>
<feature type="compositionally biased region" description="Basic residues" evidence="6">
    <location>
        <begin position="680"/>
        <end position="689"/>
    </location>
</feature>
<feature type="region of interest" description="Disordered" evidence="6">
    <location>
        <begin position="584"/>
        <end position="656"/>
    </location>
</feature>
<feature type="compositionally biased region" description="Pro residues" evidence="6">
    <location>
        <begin position="915"/>
        <end position="927"/>
    </location>
</feature>
<comment type="subcellular location">
    <subcellularLocation>
        <location evidence="1">Cell projection</location>
    </subcellularLocation>
    <subcellularLocation>
        <location evidence="2">Cytoplasm</location>
    </subcellularLocation>
</comment>
<evidence type="ECO:0000256" key="2">
    <source>
        <dbReference type="ARBA" id="ARBA00004496"/>
    </source>
</evidence>
<evidence type="ECO:0000256" key="6">
    <source>
        <dbReference type="SAM" id="MobiDB-lite"/>
    </source>
</evidence>
<feature type="compositionally biased region" description="Basic and acidic residues" evidence="6">
    <location>
        <begin position="1602"/>
        <end position="1639"/>
    </location>
</feature>
<evidence type="ECO:0000259" key="7">
    <source>
        <dbReference type="PROSITE" id="PS50309"/>
    </source>
</evidence>
<evidence type="ECO:0000313" key="9">
    <source>
        <dbReference type="RefSeq" id="XP_055364422.1"/>
    </source>
</evidence>
<feature type="region of interest" description="Disordered" evidence="6">
    <location>
        <begin position="671"/>
        <end position="776"/>
    </location>
</feature>
<feature type="compositionally biased region" description="Polar residues" evidence="6">
    <location>
        <begin position="754"/>
        <end position="776"/>
    </location>
</feature>
<dbReference type="InterPro" id="IPR036572">
    <property type="entry name" value="Doublecortin_dom_sf"/>
</dbReference>
<dbReference type="GO" id="GO:0060041">
    <property type="term" value="P:retina development in camera-type eye"/>
    <property type="evidence" value="ECO:0007669"/>
    <property type="project" value="TreeGrafter"/>
</dbReference>
<dbReference type="CDD" id="cd17145">
    <property type="entry name" value="DCX1_RP1"/>
    <property type="match status" value="1"/>
</dbReference>
<feature type="compositionally biased region" description="Basic and acidic residues" evidence="6">
    <location>
        <begin position="1570"/>
        <end position="1580"/>
    </location>
</feature>
<keyword evidence="3" id="KW-0963">Cytoplasm</keyword>
<dbReference type="Pfam" id="PF03607">
    <property type="entry name" value="DCX"/>
    <property type="match status" value="2"/>
</dbReference>
<dbReference type="FunFam" id="3.10.20.230:FF:000006">
    <property type="entry name" value="Oxygen-regulated protein 1"/>
    <property type="match status" value="1"/>
</dbReference>
<feature type="domain" description="Doublecortin" evidence="7">
    <location>
        <begin position="37"/>
        <end position="119"/>
    </location>
</feature>
<feature type="compositionally biased region" description="Basic and acidic residues" evidence="6">
    <location>
        <begin position="432"/>
        <end position="443"/>
    </location>
</feature>
<sequence length="2344" mass="258442">MMNETGLRRLLPDQSSGSGHTVGTSRHPGITDPILSKRVCFYKSGDPQFNGLRMVINKRTFKTFDALLDSLSKKVPLPFGVRNITTPRGVHAVYTLDELEDGKSYICSDRRKVKPINLAVARKKLPPWYHARPVSSRRRTVQQARFHAHKQEAAAVRTPKRLLVFRNGDPAAKQTVVLHRRTAPTFESVLQHISQLIQFHVVKLHTVDGRRVDSLPGLILCSGAVVAAGREPFRPADYNAQKSPGPTRLPTNRMGLRRLKASNRKKKSLSNLLKMRHFSPSSERYIVNRIRNSIAESSGNILSNPTNSDELESAHVLESVAETEEEPGADALLPTEDDIEKSFRVNQDGSMTVEMRVRLTLKEEETIHWTTTLTRSSAAGQPNDACLPEQEAELEAQTPLASVDAATEDRNNNNNDDDDDPTSLSNGVLHDSSNEEDRVKAQKDAGSPMRAPTPGREQIRRQQTPVESIKSVTGRRIQEGVVGSYSYRETMENGATTEQYCVLKQSTTRPVPKPRRLGSVDANPENSRDVSSFRSAEILQIQSGHEEITESVLHIYEQQSCQDNFLANICARGVSAAAVPFDRPATSDTGHLSSKSEFQPEFRRPRTASESMSNWRAESLSSDFTPPSLTGTTQRTNRQQPLPRTTKGNDVAVKGSKDKRAFIKAKVVNKRVRPVMPSGKRQKEKRTKVKTFSSAGFIRRIYGKKPKSAKRRPKKKLTHGAGDGVGTKSSQTLGDRVKSSFNGPDVPQEKNTRDPSSPETSQMNVSQQKGKLTRQASLHQEKEIQNEPLPGFNSSSCVANEYVEEWLKRSHPHPTACSEEALTPLQLENSNDGGLKAEEAKSEIRQSVLESFQGTSVKLRVQSFENKSGQLMEEHSHVDSTNTENCTSVEGIKPISNDICSVEMNPSPVEISAPPSSPDLPLPPPPELLEDGDPSDSECCSRDVSPVLSSPLCQLSSVSSHLPYDHPASDKAASPSDHTTPITSSHTEKTPSLQEPPLPRTPSIKRAPLVSNLSLERKMSLRKACLDKYASCSETSTSCSSMNTRCDKALPNGNGSKIVQEETQKRAVDVMSSLSCCTSEPPTTSTSDERMSSASISSNETPTQKNPSSKETKTPLSQQKEAPSPQTTVKKVKLMESPSTMRKSQTKKLPSDPSPKSSSLHNQPPHKTVSPNVMRKHATANGSLPMYRPKLQKRQSPYSQSLDLASPPVRSKTMRKTMSRNLSSDDASEAPNKAVRKASTQRKSANAAAELDKTPTCENDPLDAGDRTNPTQGCPLANTLALNSDEANMKPVLDKICYSIKSIRQVTQNKRLSCLEKSNSMPDFSSHVASTFGSSSKVLLAFLSVMTLKECLTNFNMDELNANNVSCAEALKMIDSLREIACIEDSQKLKCSLTDLQQSASKQLLRSWKGFQVLSDKCKSRSSTPNCSEHGLVVEASLEKDCGVEENVINEIMDNLDIPERLKEELVSLSAGFKNESEKEGNMSVRILKKLSLNDDRDSSTEDPAPTKDVNPDETANVDVRSIIKRFAEINQAKDTDVVSVSANPETAKNQAAEKATKDRDDENVSAECQTHEVNERETPKEEEESPEGENKEVTKLCMDVVKGHVEDKLNEGREMTEKQDVDKMCSEERMNIPEKELNYNDEGLEEEDIIDLEDQGSCKDGVSGSDASKQQSLEEPELEGEDKHQESSEGDLSNLDSNSEEENKRSSSNYYVELDFSRKETTSSPDSRALSDLQSPFNQETEPEVQKPCIGPNLSVEESTEYSDELCSLEEEQGGVEHKESKVTTEESLSVLEEEQECVEMEEDPDDLVSHEEECEPWTEEYKFDRGHSHNVVGEELSVLIENQALHTEKEKSGLMGSKGYFNAEEDSGNDHSSCGDQEAEQPKDKHQQTSSSVEEELSYYDKESGSEEERDNTRKTAEESCKKSPVMRTESHATQAERAVDQHQCDQTLSQSVAERVSLLEKQVAEAQQRTTSAAPRSLHRPAHLETDAEDWPSASPASQPALCSQSAPQSSLAFRYDSSGTVTAEPDGNRVRSIREMFLAKSAADIQPASRRFPSPNPAELSELRAQTSGSGGYQSQTSSDVSSGEDDSARKSITKGFVRRTIERLYGKKSPNPDEEAGERSLSEPKQKKKEHSSIFSPFHSARSKAGSELSYFSSVTALDTLSEATRCIAFNAQVGPGDGDRWLLSENTLIRKSVSDPVGIHKTSSSAKGEGTCKDTVEDTPYSLFSTKPEQEDKKALSRKCTYFSMPHASDSDACQDEQGAVNDGGAADAKDKPEDAKARAERNTVLPDFKLVDNKVHPLAEVVVVQPGKGQAVVNRRLQEPDVLDLLYNFCGQHCPIL</sequence>